<sequence length="112" mass="12069">PGLMESVGPVGKVDGVSLNITKISLDEARAQLDLHLLSAEPIVPIYNAPYMKYTKPGGTLPLVEQKLPGLDTKGFWQLDTSLDAGTLQASVAAAARLRQFLAPSARFDEYRS</sequence>
<reference evidence="1 2" key="1">
    <citation type="submission" date="2020-04" db="EMBL/GenBank/DDBJ databases">
        <title>Perkinsus olseni comparative genomics.</title>
        <authorList>
            <person name="Bogema D.R."/>
        </authorList>
    </citation>
    <scope>NUCLEOTIDE SEQUENCE [LARGE SCALE GENOMIC DNA]</scope>
    <source>
        <strain evidence="1">ATCC PRA-205</strain>
    </source>
</reference>
<gene>
    <name evidence="1" type="ORF">FOZ62_012882</name>
</gene>
<name>A0A7J6QL68_PEROL</name>
<feature type="non-terminal residue" evidence="1">
    <location>
        <position position="112"/>
    </location>
</feature>
<evidence type="ECO:0000313" key="1">
    <source>
        <dbReference type="EMBL" id="KAF4709008.1"/>
    </source>
</evidence>
<evidence type="ECO:0000313" key="2">
    <source>
        <dbReference type="Proteomes" id="UP000574390"/>
    </source>
</evidence>
<dbReference type="Proteomes" id="UP000574390">
    <property type="component" value="Unassembled WGS sequence"/>
</dbReference>
<protein>
    <submittedName>
        <fullName evidence="1">Uncharacterized protein</fullName>
    </submittedName>
</protein>
<comment type="caution">
    <text evidence="1">The sequence shown here is derived from an EMBL/GenBank/DDBJ whole genome shotgun (WGS) entry which is preliminary data.</text>
</comment>
<accession>A0A7J6QL68</accession>
<proteinExistence type="predicted"/>
<dbReference type="EMBL" id="JABANM010028856">
    <property type="protein sequence ID" value="KAF4709008.1"/>
    <property type="molecule type" value="Genomic_DNA"/>
</dbReference>
<dbReference type="AlphaFoldDB" id="A0A7J6QL68"/>
<organism evidence="1 2">
    <name type="scientific">Perkinsus olseni</name>
    <name type="common">Perkinsus atlanticus</name>
    <dbReference type="NCBI Taxonomy" id="32597"/>
    <lineage>
        <taxon>Eukaryota</taxon>
        <taxon>Sar</taxon>
        <taxon>Alveolata</taxon>
        <taxon>Perkinsozoa</taxon>
        <taxon>Perkinsea</taxon>
        <taxon>Perkinsida</taxon>
        <taxon>Perkinsidae</taxon>
        <taxon>Perkinsus</taxon>
    </lineage>
</organism>